<dbReference type="AlphaFoldDB" id="A0A7G2EQ17"/>
<feature type="region of interest" description="Disordered" evidence="1">
    <location>
        <begin position="36"/>
        <end position="56"/>
    </location>
</feature>
<accession>A0A7G2EQ17</accession>
<evidence type="ECO:0000256" key="1">
    <source>
        <dbReference type="SAM" id="MobiDB-lite"/>
    </source>
</evidence>
<sequence length="886" mass="97537">MSSLISNSVLPSPDPPDPTPTRNALVVNVTHQSPILDLDPSSAHEIPPASEDDGHVSTPLIPTTGSATSAIQNQLNGLSSSIALSVPVVDGIESSQVTIDPLPAIEKLAEDTTPMIDDTQLIWAARFSANLRNLKKASQPTFTEDGTPKVRAPASVILKATDTWKDHIVAHFHGNPPPAGKIFVDLNPIWGKDGRINIRCLLSGTVLIYLPSEATRNWVLEVGCWQAGNCLFTVTACSPTVILTPLKLVSLPIWIILKDFPPQLYSLHGLSIIASGIGEPLHTEKHQLHPLAVHTRIKVEILLKKTLPQSVLVEDDDGNEVRISVEYPRLPPKCDYCKEFGHLYHRCPSAPDIERIPSSSVKRTAPHNSTPNFSNVTYRAIPPKQVVRKVSHVVPVSVVDTYSSAVVVTKAGEFDFTKSNHSYIDSPASDSASEWKVVKGSSRPSLSHVSGSEHEPKSICLIGSEFAEEEEANQNVTTKKTLDIVAGKVVDSYHPKKDPPKNFKSSKISNSGWVPGKGRLNHSSRQHELKNWLQSNKPSIGGFLETHVQQDNAALILARNFPDHYSLHPFPLPIQGMAEFQSCIDTCELLELPSRGAADTWFNGQPTNPITRKFDRCLANEAWFSCFLNLVLLLMLLEDLITPQSRLLGICRQYMARSCFPSAKSLGQLNWLVRSFLKKKKRLGISGLSLLVQMNPFLGKSLELDGVMKQLLGSKNLTVQPLSVEQIRELNSFRCSADLATQLSTIPTPEELQGITCLMDLCLSVILGFHLLPHKLNASDYQPLIDKVKSRISSWTSRHLSFAGRLQLLQSVINSIINFWASIFILPNKCLDVLKKMCSAFLWNGDTASARGAKVAWEVVCTPKVAGGLGLKRLVDWNQIFDLKLI</sequence>
<dbReference type="PANTHER" id="PTHR31286:SF181">
    <property type="entry name" value="ZINC KNUCKLE (CCHC-TYPE) FAMILY PROTEIN"/>
    <property type="match status" value="1"/>
</dbReference>
<dbReference type="PANTHER" id="PTHR31286">
    <property type="entry name" value="GLYCINE-RICH CELL WALL STRUCTURAL PROTEIN 1.8-LIKE"/>
    <property type="match status" value="1"/>
</dbReference>
<evidence type="ECO:0000313" key="4">
    <source>
        <dbReference type="Proteomes" id="UP000516314"/>
    </source>
</evidence>
<feature type="domain" description="DUF4283" evidence="2">
    <location>
        <begin position="161"/>
        <end position="244"/>
    </location>
</feature>
<dbReference type="InterPro" id="IPR025558">
    <property type="entry name" value="DUF4283"/>
</dbReference>
<dbReference type="Pfam" id="PF14111">
    <property type="entry name" value="DUF4283"/>
    <property type="match status" value="1"/>
</dbReference>
<proteinExistence type="predicted"/>
<reference evidence="3 4" key="1">
    <citation type="submission" date="2020-09" db="EMBL/GenBank/DDBJ databases">
        <authorList>
            <person name="Ashkenazy H."/>
        </authorList>
    </citation>
    <scope>NUCLEOTIDE SEQUENCE [LARGE SCALE GENOMIC DNA]</scope>
    <source>
        <strain evidence="4">cv. Cdm-0</strain>
    </source>
</reference>
<name>A0A7G2EQ17_ARATH</name>
<dbReference type="EMBL" id="LR881468">
    <property type="protein sequence ID" value="CAD5324440.1"/>
    <property type="molecule type" value="Genomic_DNA"/>
</dbReference>
<organism evidence="3 4">
    <name type="scientific">Arabidopsis thaliana</name>
    <name type="common">Mouse-ear cress</name>
    <dbReference type="NCBI Taxonomy" id="3702"/>
    <lineage>
        <taxon>Eukaryota</taxon>
        <taxon>Viridiplantae</taxon>
        <taxon>Streptophyta</taxon>
        <taxon>Embryophyta</taxon>
        <taxon>Tracheophyta</taxon>
        <taxon>Spermatophyta</taxon>
        <taxon>Magnoliopsida</taxon>
        <taxon>eudicotyledons</taxon>
        <taxon>Gunneridae</taxon>
        <taxon>Pentapetalae</taxon>
        <taxon>rosids</taxon>
        <taxon>malvids</taxon>
        <taxon>Brassicales</taxon>
        <taxon>Brassicaceae</taxon>
        <taxon>Camelineae</taxon>
        <taxon>Arabidopsis</taxon>
    </lineage>
</organism>
<evidence type="ECO:0000313" key="3">
    <source>
        <dbReference type="EMBL" id="CAD5324440.1"/>
    </source>
</evidence>
<gene>
    <name evidence="3" type="ORF">AT9943_LOCUS12333</name>
</gene>
<feature type="compositionally biased region" description="Polar residues" evidence="1">
    <location>
        <begin position="1"/>
        <end position="10"/>
    </location>
</feature>
<protein>
    <submittedName>
        <fullName evidence="3">(thale cress) hypothetical protein</fullName>
    </submittedName>
</protein>
<dbReference type="InterPro" id="IPR040256">
    <property type="entry name" value="At4g02000-like"/>
</dbReference>
<dbReference type="Proteomes" id="UP000516314">
    <property type="component" value="Chromosome 3"/>
</dbReference>
<feature type="region of interest" description="Disordered" evidence="1">
    <location>
        <begin position="1"/>
        <end position="22"/>
    </location>
</feature>
<evidence type="ECO:0000259" key="2">
    <source>
        <dbReference type="Pfam" id="PF14111"/>
    </source>
</evidence>